<dbReference type="WBParaSite" id="jg12837">
    <property type="protein sequence ID" value="jg12837"/>
    <property type="gene ID" value="jg12837"/>
</dbReference>
<evidence type="ECO:0000256" key="1">
    <source>
        <dbReference type="SAM" id="MobiDB-lite"/>
    </source>
</evidence>
<organism evidence="2 3">
    <name type="scientific">Ditylenchus dipsaci</name>
    <dbReference type="NCBI Taxonomy" id="166011"/>
    <lineage>
        <taxon>Eukaryota</taxon>
        <taxon>Metazoa</taxon>
        <taxon>Ecdysozoa</taxon>
        <taxon>Nematoda</taxon>
        <taxon>Chromadorea</taxon>
        <taxon>Rhabditida</taxon>
        <taxon>Tylenchina</taxon>
        <taxon>Tylenchomorpha</taxon>
        <taxon>Sphaerularioidea</taxon>
        <taxon>Anguinidae</taxon>
        <taxon>Anguininae</taxon>
        <taxon>Ditylenchus</taxon>
    </lineage>
</organism>
<feature type="compositionally biased region" description="Polar residues" evidence="1">
    <location>
        <begin position="63"/>
        <end position="75"/>
    </location>
</feature>
<reference evidence="3" key="1">
    <citation type="submission" date="2022-11" db="UniProtKB">
        <authorList>
            <consortium name="WormBaseParasite"/>
        </authorList>
    </citation>
    <scope>IDENTIFICATION</scope>
</reference>
<feature type="compositionally biased region" description="Polar residues" evidence="1">
    <location>
        <begin position="1"/>
        <end position="15"/>
    </location>
</feature>
<sequence length="169" mass="18133">MTESLQGICAQTGQASDDKKKKPNKPNNAQAFASTTDNTPKNEAQSTVQQTVQQVQPIQPVQALSSPTKRPPTTSAKDFAKCRQYLAAMAAPAMASKAQNSWGSHTSRQNPGLAREFHATATQSKARLKPCILCHGDHWASECSAYSQLNARIARAKSCSDAPLPEPNA</sequence>
<evidence type="ECO:0000313" key="3">
    <source>
        <dbReference type="WBParaSite" id="jg12837"/>
    </source>
</evidence>
<keyword evidence="2" id="KW-1185">Reference proteome</keyword>
<proteinExistence type="predicted"/>
<feature type="compositionally biased region" description="Low complexity" evidence="1">
    <location>
        <begin position="45"/>
        <end position="62"/>
    </location>
</feature>
<protein>
    <submittedName>
        <fullName evidence="3">Gag-like protein</fullName>
    </submittedName>
</protein>
<accession>A0A915CW94</accession>
<feature type="compositionally biased region" description="Polar residues" evidence="1">
    <location>
        <begin position="29"/>
        <end position="44"/>
    </location>
</feature>
<evidence type="ECO:0000313" key="2">
    <source>
        <dbReference type="Proteomes" id="UP000887574"/>
    </source>
</evidence>
<name>A0A915CW94_9BILA</name>
<feature type="region of interest" description="Disordered" evidence="1">
    <location>
        <begin position="1"/>
        <end position="75"/>
    </location>
</feature>
<dbReference type="AlphaFoldDB" id="A0A915CW94"/>
<dbReference type="Proteomes" id="UP000887574">
    <property type="component" value="Unplaced"/>
</dbReference>